<evidence type="ECO:0000256" key="2">
    <source>
        <dbReference type="ARBA" id="ARBA00024900"/>
    </source>
</evidence>
<comment type="similarity">
    <text evidence="1 3">Belongs to the Cu-Zn superoxide dismutase family.</text>
</comment>
<dbReference type="Gene3D" id="2.60.40.200">
    <property type="entry name" value="Superoxide dismutase, copper/zinc binding domain"/>
    <property type="match status" value="1"/>
</dbReference>
<dbReference type="Proteomes" id="UP001316384">
    <property type="component" value="Chromosome"/>
</dbReference>
<keyword evidence="7" id="KW-1185">Reference proteome</keyword>
<dbReference type="EC" id="1.15.1.1" evidence="3"/>
<keyword evidence="3" id="KW-0479">Metal-binding</keyword>
<keyword evidence="3" id="KW-0862">Zinc</keyword>
<organism evidence="6 7">
    <name type="scientific">Cellulomonas xiejunii</name>
    <dbReference type="NCBI Taxonomy" id="2968083"/>
    <lineage>
        <taxon>Bacteria</taxon>
        <taxon>Bacillati</taxon>
        <taxon>Actinomycetota</taxon>
        <taxon>Actinomycetes</taxon>
        <taxon>Micrococcales</taxon>
        <taxon>Cellulomonadaceae</taxon>
        <taxon>Cellulomonas</taxon>
    </lineage>
</organism>
<evidence type="ECO:0000259" key="5">
    <source>
        <dbReference type="Pfam" id="PF00080"/>
    </source>
</evidence>
<accession>A0ABY5KP21</accession>
<reference evidence="6 7" key="1">
    <citation type="submission" date="2022-07" db="EMBL/GenBank/DDBJ databases">
        <title>Novel species in genus cellulomonas.</title>
        <authorList>
            <person name="Ye L."/>
        </authorList>
    </citation>
    <scope>NUCLEOTIDE SEQUENCE [LARGE SCALE GENOMIC DNA]</scope>
    <source>
        <strain evidence="7">zg-B89</strain>
    </source>
</reference>
<name>A0ABY5KP21_9CELL</name>
<keyword evidence="3" id="KW-0186">Copper</keyword>
<keyword evidence="4" id="KW-0732">Signal</keyword>
<dbReference type="EMBL" id="CP101987">
    <property type="protein sequence ID" value="UUI71550.1"/>
    <property type="molecule type" value="Genomic_DNA"/>
</dbReference>
<evidence type="ECO:0000313" key="6">
    <source>
        <dbReference type="EMBL" id="UUI71550.1"/>
    </source>
</evidence>
<dbReference type="SUPFAM" id="SSF49329">
    <property type="entry name" value="Cu,Zn superoxide dismutase-like"/>
    <property type="match status" value="1"/>
</dbReference>
<dbReference type="InterPro" id="IPR018152">
    <property type="entry name" value="SOD_Cu/Zn_BS"/>
</dbReference>
<gene>
    <name evidence="6" type="ORF">NP048_17440</name>
</gene>
<comment type="cofactor">
    <cofactor evidence="3">
        <name>Zn(2+)</name>
        <dbReference type="ChEBI" id="CHEBI:29105"/>
    </cofactor>
    <text evidence="3">Binds 1 zinc ion per subunit.</text>
</comment>
<evidence type="ECO:0000256" key="4">
    <source>
        <dbReference type="SAM" id="SignalP"/>
    </source>
</evidence>
<feature type="signal peptide" evidence="4">
    <location>
        <begin position="1"/>
        <end position="22"/>
    </location>
</feature>
<evidence type="ECO:0000256" key="1">
    <source>
        <dbReference type="ARBA" id="ARBA00010457"/>
    </source>
</evidence>
<dbReference type="InterPro" id="IPR024134">
    <property type="entry name" value="SOD_Cu/Zn_/chaperone"/>
</dbReference>
<dbReference type="InterPro" id="IPR001424">
    <property type="entry name" value="SOD_Cu_Zn_dom"/>
</dbReference>
<dbReference type="RefSeq" id="WP_227578858.1">
    <property type="nucleotide sequence ID" value="NZ_CP101987.1"/>
</dbReference>
<sequence>MRGTLRATLVAITAAAAVTACSASGEEQDDPVMNQQEATTPAMGDEDDDGTEVMLVDPDGGEVGTVWLDDDDGALEIEVAAGDLPPGFHGFHLHTIGVCEPDSPDPTDPAKVGDFLSAGGHLGADAADHAAHQGDLPSLLVDSTGSGRLTASTDAVTIEELMDDDGTAVMVHAGPDNFANIPERYAPNGPDADTLKTGDSGDRIACGVVGG</sequence>
<feature type="chain" id="PRO_5046840243" description="Superoxide dismutase [Cu-Zn]" evidence="4">
    <location>
        <begin position="23"/>
        <end position="211"/>
    </location>
</feature>
<dbReference type="PANTHER" id="PTHR10003">
    <property type="entry name" value="SUPEROXIDE DISMUTASE CU-ZN -RELATED"/>
    <property type="match status" value="1"/>
</dbReference>
<comment type="function">
    <text evidence="2">Destroys radicals which are normally produced within the cells and which are toxic to biological systems. May play a role in favoring mycobacterial survival in phagocytes.</text>
</comment>
<proteinExistence type="inferred from homology"/>
<dbReference type="PROSITE" id="PS00332">
    <property type="entry name" value="SOD_CU_ZN_2"/>
    <property type="match status" value="1"/>
</dbReference>
<evidence type="ECO:0000256" key="3">
    <source>
        <dbReference type="RuleBase" id="RU000393"/>
    </source>
</evidence>
<dbReference type="InterPro" id="IPR036423">
    <property type="entry name" value="SOD-like_Cu/Zn_dom_sf"/>
</dbReference>
<comment type="catalytic activity">
    <reaction evidence="3">
        <text>2 superoxide + 2 H(+) = H2O2 + O2</text>
        <dbReference type="Rhea" id="RHEA:20696"/>
        <dbReference type="ChEBI" id="CHEBI:15378"/>
        <dbReference type="ChEBI" id="CHEBI:15379"/>
        <dbReference type="ChEBI" id="CHEBI:16240"/>
        <dbReference type="ChEBI" id="CHEBI:18421"/>
        <dbReference type="EC" id="1.15.1.1"/>
    </reaction>
</comment>
<dbReference type="PROSITE" id="PS51257">
    <property type="entry name" value="PROKAR_LIPOPROTEIN"/>
    <property type="match status" value="1"/>
</dbReference>
<feature type="domain" description="Superoxide dismutase copper/zinc binding" evidence="5">
    <location>
        <begin position="64"/>
        <end position="209"/>
    </location>
</feature>
<evidence type="ECO:0000313" key="7">
    <source>
        <dbReference type="Proteomes" id="UP001316384"/>
    </source>
</evidence>
<keyword evidence="3" id="KW-0560">Oxidoreductase</keyword>
<comment type="cofactor">
    <cofactor evidence="3">
        <name>Cu cation</name>
        <dbReference type="ChEBI" id="CHEBI:23378"/>
    </cofactor>
    <text evidence="3">Binds 1 copper ion per subunit.</text>
</comment>
<protein>
    <recommendedName>
        <fullName evidence="3">Superoxide dismutase [Cu-Zn]</fullName>
        <ecNumber evidence="3">1.15.1.1</ecNumber>
    </recommendedName>
</protein>
<dbReference type="Pfam" id="PF00080">
    <property type="entry name" value="Sod_Cu"/>
    <property type="match status" value="1"/>
</dbReference>